<sequence>MVRSMTVGAALPLAKPNYAFKRTAGGYDFSDALSARGRLTRR</sequence>
<gene>
    <name evidence="1" type="ORF">DF3PB_220040</name>
</gene>
<name>A0A380TE35_9ZZZZ</name>
<reference evidence="1" key="1">
    <citation type="submission" date="2018-07" db="EMBL/GenBank/DDBJ databases">
        <authorList>
            <person name="Quirk P.G."/>
            <person name="Krulwich T.A."/>
        </authorList>
    </citation>
    <scope>NUCLEOTIDE SEQUENCE</scope>
</reference>
<dbReference type="EMBL" id="UIDG01000135">
    <property type="protein sequence ID" value="SUS05903.1"/>
    <property type="molecule type" value="Genomic_DNA"/>
</dbReference>
<proteinExistence type="predicted"/>
<evidence type="ECO:0000313" key="1">
    <source>
        <dbReference type="EMBL" id="SUS05903.1"/>
    </source>
</evidence>
<protein>
    <submittedName>
        <fullName evidence="1">Uncharacterized protein</fullName>
    </submittedName>
</protein>
<accession>A0A380TE35</accession>
<organism evidence="1">
    <name type="scientific">metagenome</name>
    <dbReference type="NCBI Taxonomy" id="256318"/>
    <lineage>
        <taxon>unclassified sequences</taxon>
        <taxon>metagenomes</taxon>
    </lineage>
</organism>
<dbReference type="AlphaFoldDB" id="A0A380TE35"/>